<protein>
    <submittedName>
        <fullName evidence="1">Uncharacterized protein</fullName>
    </submittedName>
</protein>
<dbReference type="EMBL" id="ALJD01000016">
    <property type="protein sequence ID" value="EJN57077.1"/>
    <property type="molecule type" value="Genomic_DNA"/>
</dbReference>
<reference evidence="1 2" key="1">
    <citation type="journal article" date="2012" name="J. Bacteriol.">
        <title>Draft Genome Sequence of the Extremely Halophilic Archaeon Halogranum salarium B-1T.</title>
        <authorList>
            <person name="Kim K.K."/>
            <person name="Lee K.C."/>
            <person name="Lee J.S."/>
        </authorList>
    </citation>
    <scope>NUCLEOTIDE SEQUENCE [LARGE SCALE GENOMIC DNA]</scope>
    <source>
        <strain evidence="1 2">B-1</strain>
    </source>
</reference>
<evidence type="ECO:0000313" key="1">
    <source>
        <dbReference type="EMBL" id="EJN57077.1"/>
    </source>
</evidence>
<comment type="caution">
    <text evidence="1">The sequence shown here is derived from an EMBL/GenBank/DDBJ whole genome shotgun (WGS) entry which is preliminary data.</text>
</comment>
<proteinExistence type="predicted"/>
<dbReference type="AlphaFoldDB" id="J3ESV1"/>
<name>J3ESV1_9EURY</name>
<organism evidence="1 2">
    <name type="scientific">Halogranum salarium B-1</name>
    <dbReference type="NCBI Taxonomy" id="1210908"/>
    <lineage>
        <taxon>Archaea</taxon>
        <taxon>Methanobacteriati</taxon>
        <taxon>Methanobacteriota</taxon>
        <taxon>Stenosarchaea group</taxon>
        <taxon>Halobacteria</taxon>
        <taxon>Halobacteriales</taxon>
        <taxon>Haloferacaceae</taxon>
    </lineage>
</organism>
<evidence type="ECO:0000313" key="2">
    <source>
        <dbReference type="Proteomes" id="UP000007813"/>
    </source>
</evidence>
<accession>J3ESV1</accession>
<dbReference type="Proteomes" id="UP000007813">
    <property type="component" value="Unassembled WGS sequence"/>
</dbReference>
<gene>
    <name evidence="1" type="ORF">HSB1_44630</name>
</gene>
<sequence>MQDLFSGLVDEVRADIFLDILHHYFADLIEESRSVFMNGSGFRNP</sequence>